<keyword evidence="3" id="KW-1185">Reference proteome</keyword>
<evidence type="ECO:0000313" key="3">
    <source>
        <dbReference type="Proteomes" id="UP001372338"/>
    </source>
</evidence>
<accession>A0AAN9EDQ0</accession>
<keyword evidence="1" id="KW-0472">Membrane</keyword>
<comment type="caution">
    <text evidence="2">The sequence shown here is derived from an EMBL/GenBank/DDBJ whole genome shotgun (WGS) entry which is preliminary data.</text>
</comment>
<sequence>MGGEATQEHQRSLAPPIIFLIIATFQFAYYWLDHLKKDGLDHVKEIQLRGEIKQLLKEASLLSQPSTFAQASKLKRLAAAKEKELAKYQNINTKDYVLYTKVLLISKYITYTVLILWFWRAPVTSISQQLVQPFGILLSWRTKEAQSNHVMIGVISWLIVSARVCRFVRRTCSK</sequence>
<feature type="transmembrane region" description="Helical" evidence="1">
    <location>
        <begin position="96"/>
        <end position="119"/>
    </location>
</feature>
<feature type="transmembrane region" description="Helical" evidence="1">
    <location>
        <begin position="12"/>
        <end position="32"/>
    </location>
</feature>
<dbReference type="EMBL" id="JAYWIO010000007">
    <property type="protein sequence ID" value="KAK7252633.1"/>
    <property type="molecule type" value="Genomic_DNA"/>
</dbReference>
<organism evidence="2 3">
    <name type="scientific">Crotalaria pallida</name>
    <name type="common">Smooth rattlebox</name>
    <name type="synonym">Crotalaria striata</name>
    <dbReference type="NCBI Taxonomy" id="3830"/>
    <lineage>
        <taxon>Eukaryota</taxon>
        <taxon>Viridiplantae</taxon>
        <taxon>Streptophyta</taxon>
        <taxon>Embryophyta</taxon>
        <taxon>Tracheophyta</taxon>
        <taxon>Spermatophyta</taxon>
        <taxon>Magnoliopsida</taxon>
        <taxon>eudicotyledons</taxon>
        <taxon>Gunneridae</taxon>
        <taxon>Pentapetalae</taxon>
        <taxon>rosids</taxon>
        <taxon>fabids</taxon>
        <taxon>Fabales</taxon>
        <taxon>Fabaceae</taxon>
        <taxon>Papilionoideae</taxon>
        <taxon>50 kb inversion clade</taxon>
        <taxon>genistoids sensu lato</taxon>
        <taxon>core genistoids</taxon>
        <taxon>Crotalarieae</taxon>
        <taxon>Crotalaria</taxon>
    </lineage>
</organism>
<evidence type="ECO:0000256" key="1">
    <source>
        <dbReference type="SAM" id="Phobius"/>
    </source>
</evidence>
<dbReference type="Proteomes" id="UP001372338">
    <property type="component" value="Unassembled WGS sequence"/>
</dbReference>
<gene>
    <name evidence="2" type="ORF">RIF29_36720</name>
</gene>
<dbReference type="AlphaFoldDB" id="A0AAN9EDQ0"/>
<name>A0AAN9EDQ0_CROPI</name>
<keyword evidence="1" id="KW-1133">Transmembrane helix</keyword>
<evidence type="ECO:0000313" key="2">
    <source>
        <dbReference type="EMBL" id="KAK7252633.1"/>
    </source>
</evidence>
<reference evidence="2 3" key="1">
    <citation type="submission" date="2024-01" db="EMBL/GenBank/DDBJ databases">
        <title>The genomes of 5 underutilized Papilionoideae crops provide insights into root nodulation and disease resistanc.</title>
        <authorList>
            <person name="Yuan L."/>
        </authorList>
    </citation>
    <scope>NUCLEOTIDE SEQUENCE [LARGE SCALE GENOMIC DNA]</scope>
    <source>
        <strain evidence="2">ZHUSHIDOU_FW_LH</strain>
        <tissue evidence="2">Leaf</tissue>
    </source>
</reference>
<keyword evidence="1" id="KW-0812">Transmembrane</keyword>
<proteinExistence type="predicted"/>
<protein>
    <submittedName>
        <fullName evidence="2">Uncharacterized protein</fullName>
    </submittedName>
</protein>